<reference evidence="1 2" key="1">
    <citation type="submission" date="2018-06" db="EMBL/GenBank/DDBJ databases">
        <authorList>
            <consortium name="Pathogen Informatics"/>
            <person name="Doyle S."/>
        </authorList>
    </citation>
    <scope>NUCLEOTIDE SEQUENCE [LARGE SCALE GENOMIC DNA]</scope>
    <source>
        <strain evidence="1 2">NCTC1659</strain>
    </source>
</reference>
<dbReference type="EMBL" id="UGHF01000001">
    <property type="protein sequence ID" value="STO60328.1"/>
    <property type="molecule type" value="Genomic_DNA"/>
</dbReference>
<dbReference type="InterPro" id="IPR024406">
    <property type="entry name" value="TAC-10"/>
</dbReference>
<evidence type="ECO:0000313" key="2">
    <source>
        <dbReference type="Proteomes" id="UP000254329"/>
    </source>
</evidence>
<dbReference type="STRING" id="733.B0186_04960"/>
<sequence length="102" mass="11086">MEKTQAQTLLEKLNAGVKDSVIVNVAGVDFKFNRDNAAYDTMINEIDSGNKVTPIKDYLLAIIEPSQKDDFLQVINVAGLAIQVAGAVNKVLVPKIEVTVKN</sequence>
<dbReference type="RefSeq" id="WP_078218283.1">
    <property type="nucleotide sequence ID" value="NZ_MUXZ01000011.1"/>
</dbReference>
<dbReference type="Pfam" id="PF10963">
    <property type="entry name" value="Phage_TAC_10"/>
    <property type="match status" value="1"/>
</dbReference>
<accession>A0A1V4B1Q3</accession>
<protein>
    <submittedName>
        <fullName evidence="1">Phage protein</fullName>
    </submittedName>
</protein>
<name>A0A1V4B1Q3_9PAST</name>
<dbReference type="Proteomes" id="UP000254329">
    <property type="component" value="Unassembled WGS sequence"/>
</dbReference>
<organism evidence="1 2">
    <name type="scientific">Canicola haemoglobinophilus</name>
    <dbReference type="NCBI Taxonomy" id="733"/>
    <lineage>
        <taxon>Bacteria</taxon>
        <taxon>Pseudomonadati</taxon>
        <taxon>Pseudomonadota</taxon>
        <taxon>Gammaproteobacteria</taxon>
        <taxon>Pasteurellales</taxon>
        <taxon>Pasteurellaceae</taxon>
        <taxon>Canicola</taxon>
    </lineage>
</organism>
<keyword evidence="2" id="KW-1185">Reference proteome</keyword>
<proteinExistence type="predicted"/>
<dbReference type="AlphaFoldDB" id="A0A1V4B1Q3"/>
<evidence type="ECO:0000313" key="1">
    <source>
        <dbReference type="EMBL" id="STO60328.1"/>
    </source>
</evidence>
<gene>
    <name evidence="1" type="ORF">NCTC1659_01615</name>
</gene>